<comment type="caution">
    <text evidence="1">The sequence shown here is derived from an EMBL/GenBank/DDBJ whole genome shotgun (WGS) entry which is preliminary data.</text>
</comment>
<organism evidence="1 2">
    <name type="scientific">Candidatus Pantoea gossypiicola</name>
    <dbReference type="NCBI Taxonomy" id="2608008"/>
    <lineage>
        <taxon>Bacteria</taxon>
        <taxon>Pseudomonadati</taxon>
        <taxon>Pseudomonadota</taxon>
        <taxon>Gammaproteobacteria</taxon>
        <taxon>Enterobacterales</taxon>
        <taxon>Erwiniaceae</taxon>
        <taxon>Pantoea</taxon>
    </lineage>
</organism>
<gene>
    <name evidence="1" type="ORF">F3I20_01430</name>
</gene>
<dbReference type="RefSeq" id="WP_150019196.1">
    <property type="nucleotide sequence ID" value="NZ_VWVM01000001.1"/>
</dbReference>
<name>A0AB34CP92_9GAMM</name>
<keyword evidence="2" id="KW-1185">Reference proteome</keyword>
<dbReference type="EMBL" id="VWVM01000001">
    <property type="protein sequence ID" value="KAA6128991.1"/>
    <property type="molecule type" value="Genomic_DNA"/>
</dbReference>
<sequence length="196" mass="22437">MIEAITYVIVGHHSRRHPAEKLAKSLKAHLIIDEYQHGANWNHRRALEWANKQVCRVVIIEDDAVLVEGFKDKVAGWLARFPDDLCSFYLGTGRPPQYQLDIAMKLIESDKRQTDYITMKRLIHGVCYSPPPASIPRILARWDVTKPADFAVGDAYGGVVIYPCWSLVDHADGDSVERHPDAALRTERRRAWRFYG</sequence>
<protein>
    <recommendedName>
        <fullName evidence="3">Glycosyltransferase</fullName>
    </recommendedName>
</protein>
<accession>A0AB34CP92</accession>
<evidence type="ECO:0000313" key="1">
    <source>
        <dbReference type="EMBL" id="KAA6128991.1"/>
    </source>
</evidence>
<proteinExistence type="predicted"/>
<evidence type="ECO:0000313" key="2">
    <source>
        <dbReference type="Proteomes" id="UP000324255"/>
    </source>
</evidence>
<evidence type="ECO:0008006" key="3">
    <source>
        <dbReference type="Google" id="ProtNLM"/>
    </source>
</evidence>
<dbReference type="Proteomes" id="UP000324255">
    <property type="component" value="Unassembled WGS sequence"/>
</dbReference>
<reference evidence="1 2" key="1">
    <citation type="submission" date="2019-09" db="EMBL/GenBank/DDBJ databases">
        <title>Genomic diversity of phyloplane-associated Pantoea species in Pakistan cotton crop.</title>
        <authorList>
            <person name="Tufail M.R."/>
            <person name="Cook D.R."/>
        </authorList>
    </citation>
    <scope>NUCLEOTIDE SEQUENCE [LARGE SCALE GENOMIC DNA]</scope>
    <source>
        <strain evidence="1 2">B_8</strain>
    </source>
</reference>
<dbReference type="AlphaFoldDB" id="A0AB34CP92"/>